<dbReference type="EMBL" id="LMCB01000001">
    <property type="protein sequence ID" value="KZL21996.1"/>
    <property type="molecule type" value="Genomic_DNA"/>
</dbReference>
<name>A0A161XGV6_9HYPH</name>
<reference evidence="2 3" key="1">
    <citation type="journal article" date="2016" name="Front. Microbiol.">
        <title>Comparative Genomic Analysis Reveals a Diverse Repertoire of Genes Involved in Prokaryote-Eukaryote Interactions within the Pseudovibrio Genus.</title>
        <authorList>
            <person name="Romano S."/>
            <person name="Fernandez-Guerra A."/>
            <person name="Reen F.J."/>
            <person name="Glockner F.O."/>
            <person name="Crowley S.P."/>
            <person name="O'Sullivan O."/>
            <person name="Cotter P.D."/>
            <person name="Adams C."/>
            <person name="Dobson A.D."/>
            <person name="O'Gara F."/>
        </authorList>
    </citation>
    <scope>NUCLEOTIDE SEQUENCE [LARGE SCALE GENOMIC DNA]</scope>
    <source>
        <strain evidence="2 3">Ad2</strain>
    </source>
</reference>
<evidence type="ECO:0000256" key="1">
    <source>
        <dbReference type="SAM" id="Phobius"/>
    </source>
</evidence>
<keyword evidence="1" id="KW-0472">Membrane</keyword>
<dbReference type="RefSeq" id="WP_068000318.1">
    <property type="nucleotide sequence ID" value="NZ_FOFM01000003.1"/>
</dbReference>
<dbReference type="PATRIC" id="fig|989403.3.peg.22"/>
<feature type="transmembrane region" description="Helical" evidence="1">
    <location>
        <begin position="20"/>
        <end position="40"/>
    </location>
</feature>
<proteinExistence type="predicted"/>
<dbReference type="STRING" id="989403.SAMN05421798_103179"/>
<organism evidence="2 3">
    <name type="scientific">Pseudovibrio axinellae</name>
    <dbReference type="NCBI Taxonomy" id="989403"/>
    <lineage>
        <taxon>Bacteria</taxon>
        <taxon>Pseudomonadati</taxon>
        <taxon>Pseudomonadota</taxon>
        <taxon>Alphaproteobacteria</taxon>
        <taxon>Hyphomicrobiales</taxon>
        <taxon>Stappiaceae</taxon>
        <taxon>Pseudovibrio</taxon>
    </lineage>
</organism>
<dbReference type="AlphaFoldDB" id="A0A161XGV6"/>
<evidence type="ECO:0000313" key="2">
    <source>
        <dbReference type="EMBL" id="KZL21996.1"/>
    </source>
</evidence>
<keyword evidence="1" id="KW-1133">Transmembrane helix</keyword>
<evidence type="ECO:0000313" key="3">
    <source>
        <dbReference type="Proteomes" id="UP000076577"/>
    </source>
</evidence>
<comment type="caution">
    <text evidence="2">The sequence shown here is derived from an EMBL/GenBank/DDBJ whole genome shotgun (WGS) entry which is preliminary data.</text>
</comment>
<accession>A0A161XGV6</accession>
<protein>
    <submittedName>
        <fullName evidence="2">Uncharacterized protein</fullName>
    </submittedName>
</protein>
<keyword evidence="3" id="KW-1185">Reference proteome</keyword>
<keyword evidence="1" id="KW-0812">Transmembrane</keyword>
<dbReference type="OrthoDB" id="7873265at2"/>
<sequence>MLSLLSGLLQRELGSATIEFGLLSGLIALAIMAMASTPTLTETAFIPGSATQQQHETEADLELWELVKPNI</sequence>
<dbReference type="Proteomes" id="UP000076577">
    <property type="component" value="Unassembled WGS sequence"/>
</dbReference>
<gene>
    <name evidence="2" type="ORF">PsAD2_00021</name>
</gene>